<evidence type="ECO:0000256" key="7">
    <source>
        <dbReference type="ARBA" id="ARBA00023136"/>
    </source>
</evidence>
<keyword evidence="3 10" id="KW-0716">Sensory transduction</keyword>
<feature type="transmembrane region" description="Helical" evidence="10">
    <location>
        <begin position="68"/>
        <end position="89"/>
    </location>
</feature>
<dbReference type="PANTHER" id="PTHR21137">
    <property type="entry name" value="ODORANT RECEPTOR"/>
    <property type="match status" value="1"/>
</dbReference>
<evidence type="ECO:0000256" key="5">
    <source>
        <dbReference type="ARBA" id="ARBA00022725"/>
    </source>
</evidence>
<dbReference type="EMBL" id="QKKF02024806">
    <property type="protein sequence ID" value="RZF37245.1"/>
    <property type="molecule type" value="Genomic_DNA"/>
</dbReference>
<keyword evidence="9 10" id="KW-0807">Transducer</keyword>
<evidence type="ECO:0000256" key="4">
    <source>
        <dbReference type="ARBA" id="ARBA00022692"/>
    </source>
</evidence>
<feature type="transmembrane region" description="Helical" evidence="10">
    <location>
        <begin position="101"/>
        <end position="123"/>
    </location>
</feature>
<gene>
    <name evidence="11" type="ORF">LSTR_LSTR006571</name>
</gene>
<dbReference type="GO" id="GO:0005886">
    <property type="term" value="C:plasma membrane"/>
    <property type="evidence" value="ECO:0007669"/>
    <property type="project" value="UniProtKB-SubCell"/>
</dbReference>
<keyword evidence="6 10" id="KW-1133">Transmembrane helix</keyword>
<organism evidence="11 12">
    <name type="scientific">Laodelphax striatellus</name>
    <name type="common">Small brown planthopper</name>
    <name type="synonym">Delphax striatella</name>
    <dbReference type="NCBI Taxonomy" id="195883"/>
    <lineage>
        <taxon>Eukaryota</taxon>
        <taxon>Metazoa</taxon>
        <taxon>Ecdysozoa</taxon>
        <taxon>Arthropoda</taxon>
        <taxon>Hexapoda</taxon>
        <taxon>Insecta</taxon>
        <taxon>Pterygota</taxon>
        <taxon>Neoptera</taxon>
        <taxon>Paraneoptera</taxon>
        <taxon>Hemiptera</taxon>
        <taxon>Auchenorrhyncha</taxon>
        <taxon>Fulgoroidea</taxon>
        <taxon>Delphacidae</taxon>
        <taxon>Criomorphinae</taxon>
        <taxon>Laodelphax</taxon>
    </lineage>
</organism>
<dbReference type="Proteomes" id="UP000291343">
    <property type="component" value="Unassembled WGS sequence"/>
</dbReference>
<evidence type="ECO:0000313" key="11">
    <source>
        <dbReference type="EMBL" id="RZF37245.1"/>
    </source>
</evidence>
<protein>
    <recommendedName>
        <fullName evidence="10">Odorant receptor</fullName>
    </recommendedName>
</protein>
<dbReference type="AlphaFoldDB" id="A0A482WUG0"/>
<keyword evidence="7 10" id="KW-0472">Membrane</keyword>
<keyword evidence="4 10" id="KW-0812">Transmembrane</keyword>
<dbReference type="InterPro" id="IPR004117">
    <property type="entry name" value="7tm6_olfct_rcpt"/>
</dbReference>
<comment type="caution">
    <text evidence="11">The sequence shown here is derived from an EMBL/GenBank/DDBJ whole genome shotgun (WGS) entry which is preliminary data.</text>
</comment>
<reference evidence="11 12" key="1">
    <citation type="journal article" date="2017" name="Gigascience">
        <title>Genome sequence of the small brown planthopper, Laodelphax striatellus.</title>
        <authorList>
            <person name="Zhu J."/>
            <person name="Jiang F."/>
            <person name="Wang X."/>
            <person name="Yang P."/>
            <person name="Bao Y."/>
            <person name="Zhao W."/>
            <person name="Wang W."/>
            <person name="Lu H."/>
            <person name="Wang Q."/>
            <person name="Cui N."/>
            <person name="Li J."/>
            <person name="Chen X."/>
            <person name="Luo L."/>
            <person name="Yu J."/>
            <person name="Kang L."/>
            <person name="Cui F."/>
        </authorList>
    </citation>
    <scope>NUCLEOTIDE SEQUENCE [LARGE SCALE GENOMIC DNA]</scope>
    <source>
        <strain evidence="11">Lst14</strain>
    </source>
</reference>
<dbReference type="GO" id="GO:0007165">
    <property type="term" value="P:signal transduction"/>
    <property type="evidence" value="ECO:0007669"/>
    <property type="project" value="UniProtKB-KW"/>
</dbReference>
<dbReference type="GO" id="GO:0004984">
    <property type="term" value="F:olfactory receptor activity"/>
    <property type="evidence" value="ECO:0007669"/>
    <property type="project" value="InterPro"/>
</dbReference>
<dbReference type="PANTHER" id="PTHR21137:SF35">
    <property type="entry name" value="ODORANT RECEPTOR 19A-RELATED"/>
    <property type="match status" value="1"/>
</dbReference>
<evidence type="ECO:0000256" key="8">
    <source>
        <dbReference type="ARBA" id="ARBA00023170"/>
    </source>
</evidence>
<keyword evidence="12" id="KW-1185">Reference proteome</keyword>
<evidence type="ECO:0000256" key="1">
    <source>
        <dbReference type="ARBA" id="ARBA00004651"/>
    </source>
</evidence>
<comment type="similarity">
    <text evidence="10">Belongs to the insect chemoreceptor superfamily. Heteromeric odorant receptor channel (TC 1.A.69) family.</text>
</comment>
<comment type="subcellular location">
    <subcellularLocation>
        <location evidence="1 10">Cell membrane</location>
        <topology evidence="1 10">Multi-pass membrane protein</topology>
    </subcellularLocation>
</comment>
<dbReference type="GO" id="GO:0005549">
    <property type="term" value="F:odorant binding"/>
    <property type="evidence" value="ECO:0007669"/>
    <property type="project" value="InterPro"/>
</dbReference>
<accession>A0A482WUG0</accession>
<name>A0A482WUG0_LAOST</name>
<dbReference type="InParanoid" id="A0A482WUG0"/>
<feature type="transmembrane region" description="Helical" evidence="10">
    <location>
        <begin position="207"/>
        <end position="229"/>
    </location>
</feature>
<comment type="caution">
    <text evidence="10">Lacks conserved residue(s) required for the propagation of feature annotation.</text>
</comment>
<evidence type="ECO:0000313" key="12">
    <source>
        <dbReference type="Proteomes" id="UP000291343"/>
    </source>
</evidence>
<proteinExistence type="inferred from homology"/>
<feature type="transmembrane region" description="Helical" evidence="10">
    <location>
        <begin position="308"/>
        <end position="331"/>
    </location>
</feature>
<dbReference type="OrthoDB" id="7616982at2759"/>
<keyword evidence="2" id="KW-1003">Cell membrane</keyword>
<evidence type="ECO:0000256" key="6">
    <source>
        <dbReference type="ARBA" id="ARBA00022989"/>
    </source>
</evidence>
<evidence type="ECO:0000256" key="10">
    <source>
        <dbReference type="RuleBase" id="RU351113"/>
    </source>
</evidence>
<feature type="transmembrane region" description="Helical" evidence="10">
    <location>
        <begin position="143"/>
        <end position="161"/>
    </location>
</feature>
<evidence type="ECO:0000256" key="3">
    <source>
        <dbReference type="ARBA" id="ARBA00022606"/>
    </source>
</evidence>
<evidence type="ECO:0000256" key="2">
    <source>
        <dbReference type="ARBA" id="ARBA00022475"/>
    </source>
</evidence>
<keyword evidence="5 10" id="KW-0552">Olfaction</keyword>
<keyword evidence="8 10" id="KW-0675">Receptor</keyword>
<evidence type="ECO:0000256" key="9">
    <source>
        <dbReference type="ARBA" id="ARBA00023224"/>
    </source>
</evidence>
<sequence>MLIERDIGLYLRKKFGLSLEKKLETRLCIENKLEFVKLDSMMKKTITTAQLKNVVKALGYLPDGRKTIGTYFFTIFFLLYAMNLICGLCHEWDNFKIRLEIIRDFILIINLEVYWLSVPDVYIFKFHADINVLETHSEHFLKLFLIMNFVYSYLPFLNAVYLRATSENFTNFKTVPQISYFYYPMTEVTFAHYCFGTLFLYTGLICASVFSFCILYSSYLALHCVMSAFSQLRTFILKWDEIGAEGVGVAELNMEDCLLEIVVFHQEICSEARLLNKGMETATMNLLQGCVVQICLSLFNILEGGDKIKFGGFTCFILLMLVGFSSFGQILEDRIARIKMTLWESRWVEKPLSVRKTLFMMMIGASTQIELRPFGLRAGLNMQSFAKV</sequence>
<dbReference type="Pfam" id="PF02949">
    <property type="entry name" value="7tm_6"/>
    <property type="match status" value="1"/>
</dbReference>